<evidence type="ECO:0000256" key="1">
    <source>
        <dbReference type="SAM" id="MobiDB-lite"/>
    </source>
</evidence>
<accession>A0AAU7T8R9</accession>
<reference evidence="3" key="1">
    <citation type="submission" date="2024-06" db="EMBL/GenBank/DDBJ databases">
        <title>Kribbella sp. strain HUAS MG21 genome sequences.</title>
        <authorList>
            <person name="Mo P."/>
        </authorList>
    </citation>
    <scope>NUCLEOTIDE SEQUENCE</scope>
    <source>
        <strain evidence="3">HUAS MG21</strain>
    </source>
</reference>
<protein>
    <submittedName>
        <fullName evidence="3">Intradiol ring-cleavage dioxygenase</fullName>
    </submittedName>
</protein>
<proteinExistence type="predicted"/>
<dbReference type="EMBL" id="CP158165">
    <property type="protein sequence ID" value="XBV23095.1"/>
    <property type="molecule type" value="Genomic_DNA"/>
</dbReference>
<dbReference type="GO" id="GO:0016702">
    <property type="term" value="F:oxidoreductase activity, acting on single donors with incorporation of molecular oxygen, incorporation of two atoms of oxygen"/>
    <property type="evidence" value="ECO:0007669"/>
    <property type="project" value="InterPro"/>
</dbReference>
<feature type="compositionally biased region" description="Low complexity" evidence="1">
    <location>
        <begin position="44"/>
        <end position="73"/>
    </location>
</feature>
<dbReference type="SUPFAM" id="SSF49482">
    <property type="entry name" value="Aromatic compound dioxygenase"/>
    <property type="match status" value="1"/>
</dbReference>
<gene>
    <name evidence="3" type="ORF">ABN611_31560</name>
</gene>
<dbReference type="InterPro" id="IPR006311">
    <property type="entry name" value="TAT_signal"/>
</dbReference>
<keyword evidence="3" id="KW-0560">Oxidoreductase</keyword>
<organism evidence="3">
    <name type="scientific">Kribbella sp. HUAS MG21</name>
    <dbReference type="NCBI Taxonomy" id="3160966"/>
    <lineage>
        <taxon>Bacteria</taxon>
        <taxon>Bacillati</taxon>
        <taxon>Actinomycetota</taxon>
        <taxon>Actinomycetes</taxon>
        <taxon>Propionibacteriales</taxon>
        <taxon>Kribbellaceae</taxon>
        <taxon>Kribbella</taxon>
    </lineage>
</organism>
<feature type="region of interest" description="Disordered" evidence="1">
    <location>
        <begin position="44"/>
        <end position="98"/>
    </location>
</feature>
<evidence type="ECO:0000313" key="3">
    <source>
        <dbReference type="EMBL" id="XBV23095.1"/>
    </source>
</evidence>
<dbReference type="PROSITE" id="PS51318">
    <property type="entry name" value="TAT"/>
    <property type="match status" value="1"/>
</dbReference>
<dbReference type="CDD" id="cd03457">
    <property type="entry name" value="intradiol_dioxygenase_like"/>
    <property type="match status" value="1"/>
</dbReference>
<dbReference type="InterPro" id="IPR000627">
    <property type="entry name" value="Intradiol_dOase_C"/>
</dbReference>
<sequence length="281" mass="29132">MKPPQNPPPNHDRGLEYDLATLHRRRFLGLFTAAGLAAVAGCTTDDTASTTTPSSTSTSATPSATATSSSGTTDVDEIPQETGGPYPGDGSNGPNVLTQSGIVRSDITKSFGSASGVAAGVPLTVQLTILDAGEDKPIEGAAVYLWHCDAEGRYSLYSDGVTNENYLRGVQAADGSGKVTFTTIFPAAYSGRWPHIHFEVYSSLAESTKAGQITRTSQLALPKDVCSTVYATDGYDGSAENLSRTSLEDDNVFGDDDGVQQLATVTGDTGSGYVATLTVGV</sequence>
<dbReference type="PANTHER" id="PTHR34315:SF1">
    <property type="entry name" value="INTRADIOL RING-CLEAVAGE DIOXYGENASES DOMAIN-CONTAINING PROTEIN-RELATED"/>
    <property type="match status" value="1"/>
</dbReference>
<dbReference type="Gene3D" id="2.60.130.10">
    <property type="entry name" value="Aromatic compound dioxygenase"/>
    <property type="match status" value="1"/>
</dbReference>
<evidence type="ECO:0000259" key="2">
    <source>
        <dbReference type="Pfam" id="PF00775"/>
    </source>
</evidence>
<keyword evidence="3" id="KW-0223">Dioxygenase</keyword>
<dbReference type="AlphaFoldDB" id="A0AAU7T8R9"/>
<dbReference type="Pfam" id="PF00775">
    <property type="entry name" value="Dioxygenase_C"/>
    <property type="match status" value="1"/>
</dbReference>
<name>A0AAU7T8R9_9ACTN</name>
<dbReference type="RefSeq" id="WP_350275933.1">
    <property type="nucleotide sequence ID" value="NZ_CP158165.1"/>
</dbReference>
<dbReference type="InterPro" id="IPR015889">
    <property type="entry name" value="Intradiol_dOase_core"/>
</dbReference>
<feature type="domain" description="Intradiol ring-cleavage dioxygenases" evidence="2">
    <location>
        <begin position="115"/>
        <end position="191"/>
    </location>
</feature>
<dbReference type="PANTHER" id="PTHR34315">
    <property type="match status" value="1"/>
</dbReference>
<dbReference type="GO" id="GO:0008199">
    <property type="term" value="F:ferric iron binding"/>
    <property type="evidence" value="ECO:0007669"/>
    <property type="project" value="InterPro"/>
</dbReference>